<dbReference type="InterPro" id="IPR029063">
    <property type="entry name" value="SAM-dependent_MTases_sf"/>
</dbReference>
<dbReference type="Proteomes" id="UP000008544">
    <property type="component" value="Chromosome"/>
</dbReference>
<dbReference type="CDD" id="cd02440">
    <property type="entry name" value="AdoMet_MTases"/>
    <property type="match status" value="1"/>
</dbReference>
<dbReference type="KEGG" id="dau:Daud_1695"/>
<keyword evidence="1" id="KW-0489">Methyltransferase</keyword>
<reference evidence="1 2" key="2">
    <citation type="journal article" date="2008" name="Science">
        <title>Environmental genomics reveals a single-species ecosystem deep within Earth.</title>
        <authorList>
            <person name="Chivian D."/>
            <person name="Brodie E.L."/>
            <person name="Alm E.J."/>
            <person name="Culley D.E."/>
            <person name="Dehal P.S."/>
            <person name="Desantis T.Z."/>
            <person name="Gihring T.M."/>
            <person name="Lapidus A."/>
            <person name="Lin L.H."/>
            <person name="Lowry S.R."/>
            <person name="Moser D.P."/>
            <person name="Richardson P.M."/>
            <person name="Southam G."/>
            <person name="Wanger G."/>
            <person name="Pratt L.M."/>
            <person name="Andersen G.L."/>
            <person name="Hazen T.C."/>
            <person name="Brockman F.J."/>
            <person name="Arkin A.P."/>
            <person name="Onstott T.C."/>
        </authorList>
    </citation>
    <scope>NUCLEOTIDE SEQUENCE [LARGE SCALE GENOMIC DNA]</scope>
    <source>
        <strain evidence="1 2">MP104C</strain>
    </source>
</reference>
<sequence length="211" mass="23557">MSAEPKLKLYKEKLQAYFQNARRELVDLFPLGTERVLEIGCGNGATGHLAKSLGRSQFYAGVEISCSAAADAQRVLDAVHVGDIESYITQLPYPESYFDLLLFGDVLEYLIDPWGVLKDLCFYLKCGGTVIASIPNVRHVKVLLPLLFQGKFEYQEEGILDRGHLRFFTKRSIYQLLGSSGAPGGIDALSYGPSSQNAQRPKFRHLQRCFC</sequence>
<dbReference type="STRING" id="477974.Daud_1695"/>
<accession>B1I6U9</accession>
<dbReference type="AlphaFoldDB" id="B1I6U9"/>
<dbReference type="GO" id="GO:0032259">
    <property type="term" value="P:methylation"/>
    <property type="evidence" value="ECO:0007669"/>
    <property type="project" value="UniProtKB-KW"/>
</dbReference>
<dbReference type="RefSeq" id="WP_012302775.1">
    <property type="nucleotide sequence ID" value="NC_010424.1"/>
</dbReference>
<dbReference type="Pfam" id="PF13489">
    <property type="entry name" value="Methyltransf_23"/>
    <property type="match status" value="1"/>
</dbReference>
<evidence type="ECO:0000313" key="1">
    <source>
        <dbReference type="EMBL" id="ACA60194.1"/>
    </source>
</evidence>
<organism evidence="1 2">
    <name type="scientific">Desulforudis audaxviator (strain MP104C)</name>
    <dbReference type="NCBI Taxonomy" id="477974"/>
    <lineage>
        <taxon>Bacteria</taxon>
        <taxon>Bacillati</taxon>
        <taxon>Bacillota</taxon>
        <taxon>Clostridia</taxon>
        <taxon>Thermoanaerobacterales</taxon>
        <taxon>Candidatus Desulforudaceae</taxon>
        <taxon>Candidatus Desulforudis</taxon>
    </lineage>
</organism>
<reference evidence="2" key="1">
    <citation type="submission" date="2007-10" db="EMBL/GenBank/DDBJ databases">
        <title>Complete sequence of chromosome of Desulforudis audaxviator MP104C.</title>
        <authorList>
            <person name="Copeland A."/>
            <person name="Lucas S."/>
            <person name="Lapidus A."/>
            <person name="Barry K."/>
            <person name="Glavina del Rio T."/>
            <person name="Dalin E."/>
            <person name="Tice H."/>
            <person name="Bruce D."/>
            <person name="Pitluck S."/>
            <person name="Lowry S.R."/>
            <person name="Larimer F."/>
            <person name="Land M.L."/>
            <person name="Hauser L."/>
            <person name="Kyrpides N."/>
            <person name="Ivanova N.N."/>
            <person name="Richardson P."/>
        </authorList>
    </citation>
    <scope>NUCLEOTIDE SEQUENCE [LARGE SCALE GENOMIC DNA]</scope>
    <source>
        <strain evidence="2">MP104C</strain>
    </source>
</reference>
<proteinExistence type="predicted"/>
<dbReference type="PANTHER" id="PTHR43861">
    <property type="entry name" value="TRANS-ACONITATE 2-METHYLTRANSFERASE-RELATED"/>
    <property type="match status" value="1"/>
</dbReference>
<name>B1I6U9_DESAP</name>
<keyword evidence="1" id="KW-0808">Transferase</keyword>
<dbReference type="GO" id="GO:0008168">
    <property type="term" value="F:methyltransferase activity"/>
    <property type="evidence" value="ECO:0007669"/>
    <property type="project" value="UniProtKB-KW"/>
</dbReference>
<keyword evidence="2" id="KW-1185">Reference proteome</keyword>
<dbReference type="SUPFAM" id="SSF53335">
    <property type="entry name" value="S-adenosyl-L-methionine-dependent methyltransferases"/>
    <property type="match status" value="1"/>
</dbReference>
<dbReference type="EMBL" id="CP000860">
    <property type="protein sequence ID" value="ACA60194.1"/>
    <property type="molecule type" value="Genomic_DNA"/>
</dbReference>
<dbReference type="HOGENOM" id="CLU_088541_0_0_9"/>
<gene>
    <name evidence="1" type="ordered locus">Daud_1695</name>
</gene>
<protein>
    <submittedName>
        <fullName evidence="1">Methyltransferase type 11</fullName>
    </submittedName>
</protein>
<dbReference type="OrthoDB" id="9771846at2"/>
<dbReference type="Gene3D" id="3.40.50.150">
    <property type="entry name" value="Vaccinia Virus protein VP39"/>
    <property type="match status" value="1"/>
</dbReference>
<evidence type="ECO:0000313" key="2">
    <source>
        <dbReference type="Proteomes" id="UP000008544"/>
    </source>
</evidence>
<dbReference type="eggNOG" id="COG0500">
    <property type="taxonomic scope" value="Bacteria"/>
</dbReference>